<dbReference type="Proteomes" id="UP001061302">
    <property type="component" value="Chromosome"/>
</dbReference>
<evidence type="ECO:0000313" key="3">
    <source>
        <dbReference type="Proteomes" id="UP001061302"/>
    </source>
</evidence>
<dbReference type="InterPro" id="IPR042099">
    <property type="entry name" value="ANL_N_sf"/>
</dbReference>
<dbReference type="InterPro" id="IPR053158">
    <property type="entry name" value="CapK_Type1_Caps_Biosynth"/>
</dbReference>
<organism evidence="2 3">
    <name type="scientific">Chitiniphilus purpureus</name>
    <dbReference type="NCBI Taxonomy" id="2981137"/>
    <lineage>
        <taxon>Bacteria</taxon>
        <taxon>Pseudomonadati</taxon>
        <taxon>Pseudomonadota</taxon>
        <taxon>Betaproteobacteria</taxon>
        <taxon>Neisseriales</taxon>
        <taxon>Chitinibacteraceae</taxon>
        <taxon>Chitiniphilus</taxon>
    </lineage>
</organism>
<evidence type="ECO:0008006" key="4">
    <source>
        <dbReference type="Google" id="ProtNLM"/>
    </source>
</evidence>
<evidence type="ECO:0000313" key="2">
    <source>
        <dbReference type="EMBL" id="UXY14628.1"/>
    </source>
</evidence>
<protein>
    <recommendedName>
        <fullName evidence="4">Phenylacetate--CoA ligase family protein</fullName>
    </recommendedName>
</protein>
<evidence type="ECO:0000256" key="1">
    <source>
        <dbReference type="SAM" id="Coils"/>
    </source>
</evidence>
<accession>A0ABY6DK62</accession>
<gene>
    <name evidence="2" type="ORF">N8I74_15055</name>
</gene>
<keyword evidence="3" id="KW-1185">Reference proteome</keyword>
<dbReference type="PANTHER" id="PTHR36932:SF1">
    <property type="entry name" value="CAPSULAR POLYSACCHARIDE BIOSYNTHESIS PROTEIN"/>
    <property type="match status" value="1"/>
</dbReference>
<dbReference type="EMBL" id="CP106753">
    <property type="protein sequence ID" value="UXY14628.1"/>
    <property type="molecule type" value="Genomic_DNA"/>
</dbReference>
<proteinExistence type="predicted"/>
<dbReference type="PANTHER" id="PTHR36932">
    <property type="entry name" value="CAPSULAR POLYSACCHARIDE BIOSYNTHESIS PROTEIN"/>
    <property type="match status" value="1"/>
</dbReference>
<reference evidence="2" key="1">
    <citation type="submission" date="2022-10" db="EMBL/GenBank/DDBJ databases">
        <title>Chitiniphilus purpureus sp. nov., a novel chitin-degrading bacterium isolated from crawfish pond sediment.</title>
        <authorList>
            <person name="Li K."/>
        </authorList>
    </citation>
    <scope>NUCLEOTIDE SEQUENCE</scope>
    <source>
        <strain evidence="2">CD1</strain>
    </source>
</reference>
<keyword evidence="1" id="KW-0175">Coiled coil</keyword>
<dbReference type="Gene3D" id="3.40.50.12780">
    <property type="entry name" value="N-terminal domain of ligase-like"/>
    <property type="match status" value="1"/>
</dbReference>
<dbReference type="SUPFAM" id="SSF56801">
    <property type="entry name" value="Acetyl-CoA synthetase-like"/>
    <property type="match status" value="1"/>
</dbReference>
<feature type="coiled-coil region" evidence="1">
    <location>
        <begin position="37"/>
        <end position="64"/>
    </location>
</feature>
<dbReference type="RefSeq" id="WP_263123930.1">
    <property type="nucleotide sequence ID" value="NZ_CP106753.1"/>
</dbReference>
<sequence>MSEWLGQLRFGLIDRLRGTHVLSLYRKLMQQQFLDPEKLAQASREQLQATVESARKNSAFYRELPACDYAELPILTKLLIQQSPEAFRNVAYQGKRIGKKTSGSTGTPFRYETSVHAQSFLWAGILLAWSTAGYRLGDRVAFLAGSALFSSGWQRRVFYGLMNILTLSVNSMDDLRMAKYIRQLTSQRVRILYGYATALDGLAEYVLRQAEAPRFALRGVVTTAENLTPQARERIGRAFGCPVFNHYGCNDAGVSAFECEHHLGFHVITDRCHVEMLSDGRLVTTDFANDAQFFLRYETGDLVELDTTPCPCGRGYPRIARVMGRANDVVRDRRGRLFHAAYFTQLLQHEPGVQAYQVLFDDQHIRLLLDTTGAKIDRTRLEARISNDMDFAHYELRESGDFVVQANGKRRYVLKMERLPQ</sequence>
<name>A0ABY6DK62_9NEIS</name>